<proteinExistence type="predicted"/>
<dbReference type="AlphaFoldDB" id="A0A940PLU0"/>
<keyword evidence="1" id="KW-0175">Coiled coil</keyword>
<feature type="coiled-coil region" evidence="1">
    <location>
        <begin position="167"/>
        <end position="194"/>
    </location>
</feature>
<comment type="caution">
    <text evidence="2">The sequence shown here is derived from an EMBL/GenBank/DDBJ whole genome shotgun (WGS) entry which is preliminary data.</text>
</comment>
<keyword evidence="3" id="KW-1185">Reference proteome</keyword>
<organism evidence="2 3">
    <name type="scientific">Leucobacter exalbidus</name>
    <dbReference type="NCBI Taxonomy" id="662960"/>
    <lineage>
        <taxon>Bacteria</taxon>
        <taxon>Bacillati</taxon>
        <taxon>Actinomycetota</taxon>
        <taxon>Actinomycetes</taxon>
        <taxon>Micrococcales</taxon>
        <taxon>Microbacteriaceae</taxon>
        <taxon>Leucobacter</taxon>
    </lineage>
</organism>
<evidence type="ECO:0000313" key="2">
    <source>
        <dbReference type="EMBL" id="MBP1325463.1"/>
    </source>
</evidence>
<dbReference type="RefSeq" id="WP_209704489.1">
    <property type="nucleotide sequence ID" value="NZ_JAFIDA010000001.1"/>
</dbReference>
<gene>
    <name evidence="2" type="ORF">JOF28_000695</name>
</gene>
<protein>
    <submittedName>
        <fullName evidence="2">Uncharacterized protein</fullName>
    </submittedName>
</protein>
<dbReference type="EMBL" id="JAFIDA010000001">
    <property type="protein sequence ID" value="MBP1325463.1"/>
    <property type="molecule type" value="Genomic_DNA"/>
</dbReference>
<evidence type="ECO:0000313" key="3">
    <source>
        <dbReference type="Proteomes" id="UP000675163"/>
    </source>
</evidence>
<name>A0A940PLU0_9MICO</name>
<evidence type="ECO:0000256" key="1">
    <source>
        <dbReference type="SAM" id="Coils"/>
    </source>
</evidence>
<dbReference type="Proteomes" id="UP000675163">
    <property type="component" value="Unassembled WGS sequence"/>
</dbReference>
<sequence>MKGAALPEHGYERPNSLIRLSDKVIVRVFSENGSSQKDFDFQSFQIGEELELAFAEGFDRATGPGGTRRTNESTKNLYSGLRAFAKLLNAASNPPRALSDLRPAHIAGLRLQGTKNSQSIVMAIRVVLRGNSSLPTPFRELLFAPMKSAAYVGKVSAYSESEFRAIRRSARTEIRAALKRVRTMEAELAAWQQHSDEVVDPEVARRGNLLAFIAANGDLPRYESGLVNQYGPYKNSPKIFRSLFPTLSELAAIVILMQCLTGQNVTTICELTTAHARADDQEGEDEVLLIRAQKRRRGRHAAEMDISFTSMPVWLDEGGKDDDDFASPFGLFKIAEELCHRARAFAGSERLLCAYSSKRRETTFNGLGFRGINQVSGSIWNGWVHEDKHCDGIDTMRLRRTFLELHQRPVAQKSSTLADTYLSKDPGSLPTYQAVVDEALSDEVNRIRATNTIRTLSEDEVREAAQDPEALAVQLGLSAGKLKELLDGRLDTIAAACVDPDNGPYDPAGQACTASFLLCLGCPNARSEPRHIPVQSLLSKRIRARKLEMPAEQWTQRYQVADEQLQDLLREQRADVDEMALQTSDHDFQMVEALLEGRYDIR</sequence>
<accession>A0A940PLU0</accession>
<reference evidence="2" key="1">
    <citation type="submission" date="2021-02" db="EMBL/GenBank/DDBJ databases">
        <title>Sequencing the genomes of 1000 actinobacteria strains.</title>
        <authorList>
            <person name="Klenk H.-P."/>
        </authorList>
    </citation>
    <scope>NUCLEOTIDE SEQUENCE</scope>
    <source>
        <strain evidence="2">DSM 22850</strain>
    </source>
</reference>